<proteinExistence type="predicted"/>
<sequence>MERRPTQFLKVLRRLISSSISGIDGYAMNMTSARNAVSELERKHLTERVKRTREKTADGCGTYYRYEIANEQQLKQVIAIYRAKGGELTQAEELQAYARFKKYRQEKSRQRATANGYSQPYPER</sequence>
<organism evidence="2 3">
    <name type="scientific">[Actinobacillus] rossii</name>
    <dbReference type="NCBI Taxonomy" id="123820"/>
    <lineage>
        <taxon>Bacteria</taxon>
        <taxon>Pseudomonadati</taxon>
        <taxon>Pseudomonadota</taxon>
        <taxon>Gammaproteobacteria</taxon>
        <taxon>Pasteurellales</taxon>
        <taxon>Pasteurellaceae</taxon>
    </lineage>
</organism>
<dbReference type="Proteomes" id="UP000254649">
    <property type="component" value="Unassembled WGS sequence"/>
</dbReference>
<evidence type="ECO:0000313" key="2">
    <source>
        <dbReference type="EMBL" id="SUT93017.1"/>
    </source>
</evidence>
<evidence type="ECO:0000256" key="1">
    <source>
        <dbReference type="SAM" id="MobiDB-lite"/>
    </source>
</evidence>
<protein>
    <submittedName>
        <fullName evidence="2">Uncharacterized protein</fullName>
    </submittedName>
</protein>
<feature type="region of interest" description="Disordered" evidence="1">
    <location>
        <begin position="105"/>
        <end position="124"/>
    </location>
</feature>
<keyword evidence="3" id="KW-1185">Reference proteome</keyword>
<accession>A0A380TYM4</accession>
<evidence type="ECO:0000313" key="3">
    <source>
        <dbReference type="Proteomes" id="UP000254649"/>
    </source>
</evidence>
<name>A0A380TYM4_9PAST</name>
<gene>
    <name evidence="2" type="ORF">NCTC10801_01862</name>
</gene>
<dbReference type="AlphaFoldDB" id="A0A380TYM4"/>
<reference evidence="2 3" key="1">
    <citation type="submission" date="2018-06" db="EMBL/GenBank/DDBJ databases">
        <authorList>
            <consortium name="Pathogen Informatics"/>
            <person name="Doyle S."/>
        </authorList>
    </citation>
    <scope>NUCLEOTIDE SEQUENCE [LARGE SCALE GENOMIC DNA]</scope>
    <source>
        <strain evidence="2 3">NCTC10801</strain>
    </source>
</reference>
<dbReference type="EMBL" id="UFRQ01000003">
    <property type="protein sequence ID" value="SUT93017.1"/>
    <property type="molecule type" value="Genomic_DNA"/>
</dbReference>